<proteinExistence type="predicted"/>
<sequence length="199" mass="22714">MTIPALLEERFGAPLAEPPVVDWQMVRHRLGTDLPNDYRDLADRYPLLMIDEWLPVLHPATPDPPRNDYGLVDLLRYATTQSRFVRDFKPSRLHTYTPGRPDGAEEVVPTADRVPFPIYPDAGGLMAWGMPENGSICCWLTEGHPDDWTIVVASEPDCWHYRGSITEFLVAVLIRRVRCPAFPADFPLGEDWQVEQIFD</sequence>
<reference evidence="4" key="2">
    <citation type="journal article" date="2019" name="Int. J. Syst. Evol. Microbiol.">
        <title>The Global Catalogue of Microorganisms (GCM) 10K type strain sequencing project: providing services to taxonomists for standard genome sequencing and annotation.</title>
        <authorList>
            <consortium name="The Broad Institute Genomics Platform"/>
            <consortium name="The Broad Institute Genome Sequencing Center for Infectious Disease"/>
            <person name="Wu L."/>
            <person name="Ma J."/>
        </authorList>
    </citation>
    <scope>NUCLEOTIDE SEQUENCE [LARGE SCALE GENOMIC DNA]</scope>
    <source>
        <strain evidence="4">JCM 10667</strain>
    </source>
</reference>
<evidence type="ECO:0000313" key="3">
    <source>
        <dbReference type="Proteomes" id="UP000549343"/>
    </source>
</evidence>
<reference evidence="2 3" key="3">
    <citation type="submission" date="2020-08" db="EMBL/GenBank/DDBJ databases">
        <title>Sequencing the genomes of 1000 actinobacteria strains.</title>
        <authorList>
            <person name="Klenk H.-P."/>
        </authorList>
    </citation>
    <scope>NUCLEOTIDE SEQUENCE [LARGE SCALE GENOMIC DNA]</scope>
    <source>
        <strain evidence="2 3">DSM 44772</strain>
    </source>
</reference>
<organism evidence="2 3">
    <name type="scientific">Actinomadura livida</name>
    <dbReference type="NCBI Taxonomy" id="79909"/>
    <lineage>
        <taxon>Bacteria</taxon>
        <taxon>Bacillati</taxon>
        <taxon>Actinomycetota</taxon>
        <taxon>Actinomycetes</taxon>
        <taxon>Streptosporangiales</taxon>
        <taxon>Thermomonosporaceae</taxon>
        <taxon>Actinomadura</taxon>
    </lineage>
</organism>
<dbReference type="AlphaFoldDB" id="A0A7W7II65"/>
<evidence type="ECO:0000313" key="1">
    <source>
        <dbReference type="EMBL" id="GAA0593642.1"/>
    </source>
</evidence>
<reference evidence="1" key="4">
    <citation type="submission" date="2023-12" db="EMBL/GenBank/DDBJ databases">
        <authorList>
            <person name="Sun Q."/>
            <person name="Inoue M."/>
        </authorList>
    </citation>
    <scope>NUCLEOTIDE SEQUENCE</scope>
    <source>
        <strain evidence="1">JCM 10667</strain>
    </source>
</reference>
<name>A0A7W7II65_9ACTN</name>
<evidence type="ECO:0000313" key="4">
    <source>
        <dbReference type="Proteomes" id="UP001501427"/>
    </source>
</evidence>
<dbReference type="Proteomes" id="UP000549343">
    <property type="component" value="Unassembled WGS sequence"/>
</dbReference>
<gene>
    <name evidence="2" type="ORF">F4557_005897</name>
    <name evidence="1" type="ORF">GCM10009546_64880</name>
</gene>
<dbReference type="EMBL" id="JACHMV010000001">
    <property type="protein sequence ID" value="MBB4777479.1"/>
    <property type="molecule type" value="Genomic_DNA"/>
</dbReference>
<dbReference type="EMBL" id="BAAAHD010000078">
    <property type="protein sequence ID" value="GAA0593642.1"/>
    <property type="molecule type" value="Genomic_DNA"/>
</dbReference>
<accession>A0A7W7II65</accession>
<keyword evidence="4" id="KW-1185">Reference proteome</keyword>
<dbReference type="RefSeq" id="WP_184887944.1">
    <property type="nucleotide sequence ID" value="NZ_BAAAHD010000078.1"/>
</dbReference>
<evidence type="ECO:0000313" key="2">
    <source>
        <dbReference type="EMBL" id="MBB4777479.1"/>
    </source>
</evidence>
<evidence type="ECO:0008006" key="5">
    <source>
        <dbReference type="Google" id="ProtNLM"/>
    </source>
</evidence>
<reference evidence="1" key="1">
    <citation type="journal article" date="2014" name="Int. J. Syst. Evol. Microbiol.">
        <title>Complete genome of a new Firmicutes species belonging to the dominant human colonic microbiota ('Ruminococcus bicirculans') reveals two chromosomes and a selective capacity to utilize plant glucans.</title>
        <authorList>
            <consortium name="NISC Comparative Sequencing Program"/>
            <person name="Wegmann U."/>
            <person name="Louis P."/>
            <person name="Goesmann A."/>
            <person name="Henrissat B."/>
            <person name="Duncan S.H."/>
            <person name="Flint H.J."/>
        </authorList>
    </citation>
    <scope>NUCLEOTIDE SEQUENCE</scope>
    <source>
        <strain evidence="1">JCM 10667</strain>
    </source>
</reference>
<protein>
    <recommendedName>
        <fullName evidence="5">SMI1/KNR4 family protein</fullName>
    </recommendedName>
</protein>
<comment type="caution">
    <text evidence="2">The sequence shown here is derived from an EMBL/GenBank/DDBJ whole genome shotgun (WGS) entry which is preliminary data.</text>
</comment>
<dbReference type="Proteomes" id="UP001501427">
    <property type="component" value="Unassembled WGS sequence"/>
</dbReference>